<gene>
    <name evidence="2" type="ORF">M6D93_03510</name>
</gene>
<sequence>MSTSTAVRQTAPPRAPRPGGYGPGGYGAGGYGPGGYGPGDEVVLVRCTNETCWAIFDATAEGFFGECDECATLSAEHVLREHARPVPGCRPCRNG</sequence>
<dbReference type="Proteomes" id="UP001056336">
    <property type="component" value="Chromosome"/>
</dbReference>
<feature type="region of interest" description="Disordered" evidence="1">
    <location>
        <begin position="1"/>
        <end position="32"/>
    </location>
</feature>
<organism evidence="2 3">
    <name type="scientific">Jatrophihabitans telluris</name>
    <dbReference type="NCBI Taxonomy" id="2038343"/>
    <lineage>
        <taxon>Bacteria</taxon>
        <taxon>Bacillati</taxon>
        <taxon>Actinomycetota</taxon>
        <taxon>Actinomycetes</taxon>
        <taxon>Jatrophihabitantales</taxon>
        <taxon>Jatrophihabitantaceae</taxon>
        <taxon>Jatrophihabitans</taxon>
    </lineage>
</organism>
<reference evidence="2" key="1">
    <citation type="journal article" date="2018" name="Int. J. Syst. Evol. Microbiol.">
        <title>Jatrophihabitans telluris sp. nov., isolated from sediment soil of lava forest wetlands and the emended description of the genus Jatrophihabitans.</title>
        <authorList>
            <person name="Lee K.C."/>
            <person name="Suh M.K."/>
            <person name="Eom M.K."/>
            <person name="Kim K.K."/>
            <person name="Kim J.S."/>
            <person name="Kim D.S."/>
            <person name="Ko S.H."/>
            <person name="Shin Y.K."/>
            <person name="Lee J.S."/>
        </authorList>
    </citation>
    <scope>NUCLEOTIDE SEQUENCE</scope>
    <source>
        <strain evidence="2">N237</strain>
    </source>
</reference>
<evidence type="ECO:0000313" key="3">
    <source>
        <dbReference type="Proteomes" id="UP001056336"/>
    </source>
</evidence>
<evidence type="ECO:0000256" key="1">
    <source>
        <dbReference type="SAM" id="MobiDB-lite"/>
    </source>
</evidence>
<proteinExistence type="predicted"/>
<dbReference type="RefSeq" id="WP_249772972.1">
    <property type="nucleotide sequence ID" value="NZ_CP097332.1"/>
</dbReference>
<reference evidence="2" key="2">
    <citation type="submission" date="2022-05" db="EMBL/GenBank/DDBJ databases">
        <authorList>
            <person name="Kim J.-S."/>
            <person name="Lee K."/>
            <person name="Suh M."/>
            <person name="Eom M."/>
            <person name="Kim J.-S."/>
            <person name="Kim D.-S."/>
            <person name="Ko S.-H."/>
            <person name="Shin Y."/>
            <person name="Lee J.-S."/>
        </authorList>
    </citation>
    <scope>NUCLEOTIDE SEQUENCE</scope>
    <source>
        <strain evidence="2">N237</strain>
    </source>
</reference>
<protein>
    <submittedName>
        <fullName evidence="2">Uncharacterized protein</fullName>
    </submittedName>
</protein>
<feature type="compositionally biased region" description="Gly residues" evidence="1">
    <location>
        <begin position="19"/>
        <end position="32"/>
    </location>
</feature>
<accession>A0ABY4R1E6</accession>
<evidence type="ECO:0000313" key="2">
    <source>
        <dbReference type="EMBL" id="UQX89076.1"/>
    </source>
</evidence>
<keyword evidence="3" id="KW-1185">Reference proteome</keyword>
<name>A0ABY4R1E6_9ACTN</name>
<dbReference type="EMBL" id="CP097332">
    <property type="protein sequence ID" value="UQX89076.1"/>
    <property type="molecule type" value="Genomic_DNA"/>
</dbReference>